<dbReference type="Bgee" id="ENSAMXG00000041499">
    <property type="expression patterns" value="Expressed in camera-type eye and 4 other cell types or tissues"/>
</dbReference>
<evidence type="ECO:0000313" key="3">
    <source>
        <dbReference type="Proteomes" id="UP000018467"/>
    </source>
</evidence>
<keyword evidence="3" id="KW-1185">Reference proteome</keyword>
<dbReference type="PROSITE" id="PS50835">
    <property type="entry name" value="IG_LIKE"/>
    <property type="match status" value="1"/>
</dbReference>
<dbReference type="InParanoid" id="A0A3B1IW56"/>
<feature type="domain" description="Ig-like" evidence="1">
    <location>
        <begin position="11"/>
        <end position="80"/>
    </location>
</feature>
<accession>A0A3B1IW56</accession>
<evidence type="ECO:0000259" key="1">
    <source>
        <dbReference type="PROSITE" id="PS50835"/>
    </source>
</evidence>
<dbReference type="Proteomes" id="UP000018467">
    <property type="component" value="Unassembled WGS sequence"/>
</dbReference>
<dbReference type="InterPro" id="IPR003599">
    <property type="entry name" value="Ig_sub"/>
</dbReference>
<dbReference type="InterPro" id="IPR013783">
    <property type="entry name" value="Ig-like_fold"/>
</dbReference>
<dbReference type="Gene3D" id="2.60.40.10">
    <property type="entry name" value="Immunoglobulins"/>
    <property type="match status" value="1"/>
</dbReference>
<dbReference type="InterPro" id="IPR036179">
    <property type="entry name" value="Ig-like_dom_sf"/>
</dbReference>
<dbReference type="AlphaFoldDB" id="A0A3B1IW56"/>
<dbReference type="InterPro" id="IPR007110">
    <property type="entry name" value="Ig-like_dom"/>
</dbReference>
<proteinExistence type="predicted"/>
<dbReference type="Ensembl" id="ENSAMXT00000050867.1">
    <property type="protein sequence ID" value="ENSAMXP00000033775.1"/>
    <property type="gene ID" value="ENSAMXG00000041499.1"/>
</dbReference>
<name>A0A3B1IW56_ASTMX</name>
<evidence type="ECO:0000313" key="2">
    <source>
        <dbReference type="Ensembl" id="ENSAMXP00000033775.1"/>
    </source>
</evidence>
<reference evidence="3" key="1">
    <citation type="submission" date="2013-03" db="EMBL/GenBank/DDBJ databases">
        <authorList>
            <person name="Jeffery W."/>
            <person name="Warren W."/>
            <person name="Wilson R.K."/>
        </authorList>
    </citation>
    <scope>NUCLEOTIDE SEQUENCE</scope>
    <source>
        <strain evidence="3">female</strain>
    </source>
</reference>
<reference evidence="2" key="3">
    <citation type="submission" date="2025-08" db="UniProtKB">
        <authorList>
            <consortium name="Ensembl"/>
        </authorList>
    </citation>
    <scope>IDENTIFICATION</scope>
</reference>
<reference evidence="3" key="2">
    <citation type="journal article" date="2014" name="Nat. Commun.">
        <title>The cavefish genome reveals candidate genes for eye loss.</title>
        <authorList>
            <person name="McGaugh S.E."/>
            <person name="Gross J.B."/>
            <person name="Aken B."/>
            <person name="Blin M."/>
            <person name="Borowsky R."/>
            <person name="Chalopin D."/>
            <person name="Hinaux H."/>
            <person name="Jeffery W.R."/>
            <person name="Keene A."/>
            <person name="Ma L."/>
            <person name="Minx P."/>
            <person name="Murphy D."/>
            <person name="O'Quin K.E."/>
            <person name="Retaux S."/>
            <person name="Rohner N."/>
            <person name="Searle S.M."/>
            <person name="Stahl B.A."/>
            <person name="Tabin C."/>
            <person name="Volff J.N."/>
            <person name="Yoshizawa M."/>
            <person name="Warren W.C."/>
        </authorList>
    </citation>
    <scope>NUCLEOTIDE SEQUENCE [LARGE SCALE GENOMIC DNA]</scope>
    <source>
        <strain evidence="3">female</strain>
    </source>
</reference>
<dbReference type="InterPro" id="IPR003598">
    <property type="entry name" value="Ig_sub2"/>
</dbReference>
<reference evidence="2" key="4">
    <citation type="submission" date="2025-09" db="UniProtKB">
        <authorList>
            <consortium name="Ensembl"/>
        </authorList>
    </citation>
    <scope>IDENTIFICATION</scope>
</reference>
<dbReference type="SUPFAM" id="SSF48726">
    <property type="entry name" value="Immunoglobulin"/>
    <property type="match status" value="1"/>
</dbReference>
<dbReference type="SMART" id="SM00408">
    <property type="entry name" value="IGc2"/>
    <property type="match status" value="1"/>
</dbReference>
<protein>
    <recommendedName>
        <fullName evidence="1">Ig-like domain-containing protein</fullName>
    </recommendedName>
</protein>
<dbReference type="SMART" id="SM00409">
    <property type="entry name" value="IG"/>
    <property type="match status" value="1"/>
</dbReference>
<dbReference type="STRING" id="7994.ENSAMXP00000033775"/>
<organism evidence="2 3">
    <name type="scientific">Astyanax mexicanus</name>
    <name type="common">Blind cave fish</name>
    <name type="synonym">Astyanax fasciatus mexicanus</name>
    <dbReference type="NCBI Taxonomy" id="7994"/>
    <lineage>
        <taxon>Eukaryota</taxon>
        <taxon>Metazoa</taxon>
        <taxon>Chordata</taxon>
        <taxon>Craniata</taxon>
        <taxon>Vertebrata</taxon>
        <taxon>Euteleostomi</taxon>
        <taxon>Actinopterygii</taxon>
        <taxon>Neopterygii</taxon>
        <taxon>Teleostei</taxon>
        <taxon>Ostariophysi</taxon>
        <taxon>Characiformes</taxon>
        <taxon>Characoidei</taxon>
        <taxon>Acestrorhamphidae</taxon>
        <taxon>Acestrorhamphinae</taxon>
        <taxon>Astyanax</taxon>
    </lineage>
</organism>
<sequence>ECAVIGQENRPKSLKSGEILMLKNQEALEGEDALLCCEISKPGAPVQWKKGTLELKIHDLKSQDTGSYKCYAGSAVTTASSLMLRFLILCKFYGCPRVKLHCSTSPCQMNPTQIGL</sequence>